<feature type="domain" description="Outer membrane protein beta-barrel" evidence="2">
    <location>
        <begin position="411"/>
        <end position="766"/>
    </location>
</feature>
<dbReference type="Proteomes" id="UP000278351">
    <property type="component" value="Unassembled WGS sequence"/>
</dbReference>
<feature type="signal peptide" evidence="1">
    <location>
        <begin position="1"/>
        <end position="22"/>
    </location>
</feature>
<dbReference type="InterPro" id="IPR008969">
    <property type="entry name" value="CarboxyPept-like_regulatory"/>
</dbReference>
<comment type="caution">
    <text evidence="3">The sequence shown here is derived from an EMBL/GenBank/DDBJ whole genome shotgun (WGS) entry which is preliminary data.</text>
</comment>
<evidence type="ECO:0000313" key="4">
    <source>
        <dbReference type="Proteomes" id="UP000278351"/>
    </source>
</evidence>
<keyword evidence="3" id="KW-0675">Receptor</keyword>
<proteinExistence type="predicted"/>
<dbReference type="AlphaFoldDB" id="A0A3N4PMG0"/>
<evidence type="ECO:0000256" key="1">
    <source>
        <dbReference type="SAM" id="SignalP"/>
    </source>
</evidence>
<dbReference type="SUPFAM" id="SSF49464">
    <property type="entry name" value="Carboxypeptidase regulatory domain-like"/>
    <property type="match status" value="1"/>
</dbReference>
<evidence type="ECO:0000313" key="3">
    <source>
        <dbReference type="EMBL" id="RPE05507.1"/>
    </source>
</evidence>
<dbReference type="SUPFAM" id="SSF56935">
    <property type="entry name" value="Porins"/>
    <property type="match status" value="1"/>
</dbReference>
<protein>
    <submittedName>
        <fullName evidence="3">TonB-dependent receptor</fullName>
    </submittedName>
</protein>
<keyword evidence="4" id="KW-1185">Reference proteome</keyword>
<reference evidence="3 4" key="1">
    <citation type="submission" date="2018-11" db="EMBL/GenBank/DDBJ databases">
        <title>Chitinophaga lutea sp.nov., isolate from arsenic contaminated soil.</title>
        <authorList>
            <person name="Zong Y."/>
        </authorList>
    </citation>
    <scope>NUCLEOTIDE SEQUENCE [LARGE SCALE GENOMIC DNA]</scope>
    <source>
        <strain evidence="3 4">ZY74</strain>
    </source>
</reference>
<name>A0A3N4PMG0_9BACT</name>
<dbReference type="InterPro" id="IPR013783">
    <property type="entry name" value="Ig-like_fold"/>
</dbReference>
<keyword evidence="1" id="KW-0732">Signal</keyword>
<dbReference type="EMBL" id="RPDH01000003">
    <property type="protein sequence ID" value="RPE05507.1"/>
    <property type="molecule type" value="Genomic_DNA"/>
</dbReference>
<dbReference type="Pfam" id="PF14905">
    <property type="entry name" value="OMP_b-brl_3"/>
    <property type="match status" value="1"/>
</dbReference>
<dbReference type="Pfam" id="PF13620">
    <property type="entry name" value="CarboxypepD_reg"/>
    <property type="match status" value="1"/>
</dbReference>
<gene>
    <name evidence="3" type="ORF">EGT74_24290</name>
</gene>
<sequence length="942" mass="104918">MEKHFSLFLSILLFLCCLRGYAQNSNRINGQVVDSAQNAIQHAHVLLVADKDTLSTTTNEKGHFTFTTIKSTSFSLKISAAGHEAFKGNYTFDRKNVLALGTIQLKPDVHMLREVVIKAKPVPVRVVQDTIEYNAAAYQVLEGDNVADLLKQLPGLEVDGDYNVTTMGREMVKLRVNGKDFFTSNVKDFIDKLPAAIVSKIQVIDDFGDLANFTGIKTGEPIKMLNIVTKPDMNHAAFGGIVVNGGTNDMFGGSGNVNLWKDTRQSSGGFHYNTSDNGAGTAQSMSVNASHGQEINKNMRYNVHYNHQRNGNAYTSEQRIETLNPLGTFYNKTVSDGENQNNNHSLNTGINYKNKKVFVEGNVNVSYTDGENNNTSSNNQWGVIKQDIDNINGSTVKSPSINARLIFSKILKDKKSNLSTEFGITNSSNHADQYISTHMRYYDKTTELLVKDSLLNRNLITDNNSQRFHFRVNYSLGLKKPKDTLARQSLNLTYGLSAGKSTSSVQTYVIDQQSSKPAFVDSLSTDYTSVLINQGLGLSYGYSGRRMRYNMGINANPSMLSNYHVHLGQKIRNSTFNYSPSINLNRTIAEGKTISFDYNGSNINPTINQLQPIRNTENLQDIVIGNPNLKPSFSHNITSNYNFANPKTGVSLQAGLHFNTTRNEIVKNMVLIPDTLNSYRQETRFENTNGNYGISSHYMLNIPVKKNKYAIFYSGKIGTSNKVVFINNNKRHSKGIDVSQQLRGMLISKKMTTDAKLGYNYNGNNNVLNQNPLVDVLQQVNGTAFFRTHNYLADLSSMLRVNKFTFDAKMNYSLTMNRGDGVTGQFNNVQRLVLSFSARGTIKKTYLLGINAAKTFNTGYAMANTNPFIVNANFSKKFLKDQSLSFNVSANDLLNQRNNLTRYISGSSIVDRRSNQAGRVLTIGLSYNISKFGGQHLYVEPD</sequence>
<organism evidence="3 4">
    <name type="scientific">Chitinophaga lutea</name>
    <dbReference type="NCBI Taxonomy" id="2488634"/>
    <lineage>
        <taxon>Bacteria</taxon>
        <taxon>Pseudomonadati</taxon>
        <taxon>Bacteroidota</taxon>
        <taxon>Chitinophagia</taxon>
        <taxon>Chitinophagales</taxon>
        <taxon>Chitinophagaceae</taxon>
        <taxon>Chitinophaga</taxon>
    </lineage>
</organism>
<evidence type="ECO:0000259" key="2">
    <source>
        <dbReference type="Pfam" id="PF14905"/>
    </source>
</evidence>
<dbReference type="Gene3D" id="2.60.40.10">
    <property type="entry name" value="Immunoglobulins"/>
    <property type="match status" value="1"/>
</dbReference>
<accession>A0A3N4PMG0</accession>
<feature type="chain" id="PRO_5018273448" evidence="1">
    <location>
        <begin position="23"/>
        <end position="942"/>
    </location>
</feature>
<dbReference type="InterPro" id="IPR041700">
    <property type="entry name" value="OMP_b-brl_3"/>
</dbReference>